<keyword evidence="2 7" id="KW-0813">Transport</keyword>
<feature type="transmembrane region" description="Helical" evidence="7">
    <location>
        <begin position="268"/>
        <end position="291"/>
    </location>
</feature>
<dbReference type="CDD" id="cd06261">
    <property type="entry name" value="TM_PBP2"/>
    <property type="match status" value="1"/>
</dbReference>
<dbReference type="PROSITE" id="PS50928">
    <property type="entry name" value="ABC_TM1"/>
    <property type="match status" value="1"/>
</dbReference>
<evidence type="ECO:0000313" key="10">
    <source>
        <dbReference type="Proteomes" id="UP000048984"/>
    </source>
</evidence>
<keyword evidence="3" id="KW-1003">Cell membrane</keyword>
<organism evidence="9 10">
    <name type="scientific">Prosthecodimorpha hirschii</name>
    <dbReference type="NCBI Taxonomy" id="665126"/>
    <lineage>
        <taxon>Bacteria</taxon>
        <taxon>Pseudomonadati</taxon>
        <taxon>Pseudomonadota</taxon>
        <taxon>Alphaproteobacteria</taxon>
        <taxon>Hyphomicrobiales</taxon>
        <taxon>Ancalomicrobiaceae</taxon>
        <taxon>Prosthecodimorpha</taxon>
    </lineage>
</organism>
<dbReference type="Pfam" id="PF12911">
    <property type="entry name" value="OppC_N"/>
    <property type="match status" value="1"/>
</dbReference>
<feature type="transmembrane region" description="Helical" evidence="7">
    <location>
        <begin position="145"/>
        <end position="178"/>
    </location>
</feature>
<dbReference type="STRING" id="665126.ABB55_16215"/>
<evidence type="ECO:0000256" key="3">
    <source>
        <dbReference type="ARBA" id="ARBA00022475"/>
    </source>
</evidence>
<evidence type="ECO:0000256" key="4">
    <source>
        <dbReference type="ARBA" id="ARBA00022692"/>
    </source>
</evidence>
<evidence type="ECO:0000256" key="7">
    <source>
        <dbReference type="RuleBase" id="RU363032"/>
    </source>
</evidence>
<dbReference type="PANTHER" id="PTHR43386">
    <property type="entry name" value="OLIGOPEPTIDE TRANSPORT SYSTEM PERMEASE PROTEIN APPC"/>
    <property type="match status" value="1"/>
</dbReference>
<keyword evidence="5 7" id="KW-1133">Transmembrane helix</keyword>
<dbReference type="InterPro" id="IPR035906">
    <property type="entry name" value="MetI-like_sf"/>
</dbReference>
<dbReference type="GO" id="GO:0005886">
    <property type="term" value="C:plasma membrane"/>
    <property type="evidence" value="ECO:0007669"/>
    <property type="project" value="UniProtKB-SubCell"/>
</dbReference>
<dbReference type="Pfam" id="PF00528">
    <property type="entry name" value="BPD_transp_1"/>
    <property type="match status" value="1"/>
</dbReference>
<dbReference type="SUPFAM" id="SSF161098">
    <property type="entry name" value="MetI-like"/>
    <property type="match status" value="1"/>
</dbReference>
<protein>
    <submittedName>
        <fullName evidence="9">ABC transporter permease</fullName>
    </submittedName>
</protein>
<comment type="subcellular location">
    <subcellularLocation>
        <location evidence="1 7">Cell membrane</location>
        <topology evidence="1 7">Multi-pass membrane protein</topology>
    </subcellularLocation>
</comment>
<dbReference type="InterPro" id="IPR025966">
    <property type="entry name" value="OppC_N"/>
</dbReference>
<evidence type="ECO:0000256" key="2">
    <source>
        <dbReference type="ARBA" id="ARBA00022448"/>
    </source>
</evidence>
<accession>A0A0P6WBC6</accession>
<dbReference type="RefSeq" id="WP_054362107.1">
    <property type="nucleotide sequence ID" value="NZ_JAPCYQ010000001.1"/>
</dbReference>
<comment type="similarity">
    <text evidence="7">Belongs to the binding-protein-dependent transport system permease family.</text>
</comment>
<dbReference type="InterPro" id="IPR050366">
    <property type="entry name" value="BP-dependent_transpt_permease"/>
</dbReference>
<dbReference type="GO" id="GO:0055085">
    <property type="term" value="P:transmembrane transport"/>
    <property type="evidence" value="ECO:0007669"/>
    <property type="project" value="InterPro"/>
</dbReference>
<evidence type="ECO:0000256" key="6">
    <source>
        <dbReference type="ARBA" id="ARBA00023136"/>
    </source>
</evidence>
<evidence type="ECO:0000256" key="5">
    <source>
        <dbReference type="ARBA" id="ARBA00022989"/>
    </source>
</evidence>
<reference evidence="9 10" key="1">
    <citation type="submission" date="2015-09" db="EMBL/GenBank/DDBJ databases">
        <authorList>
            <person name="Jackson K.R."/>
            <person name="Lunt B.L."/>
            <person name="Fisher J.N.B."/>
            <person name="Gardner A.V."/>
            <person name="Bailey M.E."/>
            <person name="Deus L.M."/>
            <person name="Earl A.S."/>
            <person name="Gibby P.D."/>
            <person name="Hartmann K.A."/>
            <person name="Liu J.E."/>
            <person name="Manci A.M."/>
            <person name="Nielsen D.A."/>
            <person name="Solomon M.B."/>
            <person name="Breakwell D.P."/>
            <person name="Burnett S.H."/>
            <person name="Grose J.H."/>
        </authorList>
    </citation>
    <scope>NUCLEOTIDE SEQUENCE [LARGE SCALE GENOMIC DNA]</scope>
    <source>
        <strain evidence="9 10">16</strain>
    </source>
</reference>
<feature type="transmembrane region" description="Helical" evidence="7">
    <location>
        <begin position="224"/>
        <end position="247"/>
    </location>
</feature>
<name>A0A0P6WBC6_9HYPH</name>
<keyword evidence="6 7" id="KW-0472">Membrane</keyword>
<reference evidence="9 10" key="2">
    <citation type="submission" date="2015-10" db="EMBL/GenBank/DDBJ databases">
        <title>Draft Genome Sequence of Prosthecomicrobium hirschii ATCC 27832.</title>
        <authorList>
            <person name="Daniel J."/>
            <person name="Givan S.A."/>
            <person name="Brun Y.V."/>
            <person name="Brown P.J."/>
        </authorList>
    </citation>
    <scope>NUCLEOTIDE SEQUENCE [LARGE SCALE GENOMIC DNA]</scope>
    <source>
        <strain evidence="9 10">16</strain>
    </source>
</reference>
<evidence type="ECO:0000259" key="8">
    <source>
        <dbReference type="PROSITE" id="PS50928"/>
    </source>
</evidence>
<proteinExistence type="inferred from homology"/>
<dbReference type="Proteomes" id="UP000048984">
    <property type="component" value="Unassembled WGS sequence"/>
</dbReference>
<evidence type="ECO:0000313" key="9">
    <source>
        <dbReference type="EMBL" id="KPL55940.1"/>
    </source>
</evidence>
<dbReference type="EMBL" id="LJYW01000001">
    <property type="protein sequence ID" value="KPL55940.1"/>
    <property type="molecule type" value="Genomic_DNA"/>
</dbReference>
<feature type="domain" description="ABC transmembrane type-1" evidence="8">
    <location>
        <begin position="107"/>
        <end position="292"/>
    </location>
</feature>
<sequence length="302" mass="32255">MAEPAAIRTVSEVLNAGRPARAGVSRSYWAGVRRRLARDRVTIVCAAILFVILAAAIFAPYVTWADPYKTSMIRRLLPPGSPNHILGTDELGRDMFTRLVYGGRISLFTGFMPVFVATVIGGTLGVLAGYLGGRSNMLIMRVMDVFYAFPSVLLAVAISGALGAGLVNGLVAMSLVFIAPVARVSETVATQVRNEDFVEAARATGARTWRILIEHILPNVLGPILIYASSLISVAIVLASGLSFLGLGVSPPNADWGLMLNTLRQSIYVAPVNAILPGVMIFVTSMCFNLMSDGLRAAMDVR</sequence>
<feature type="transmembrane region" description="Helical" evidence="7">
    <location>
        <begin position="41"/>
        <end position="62"/>
    </location>
</feature>
<comment type="caution">
    <text evidence="9">The sequence shown here is derived from an EMBL/GenBank/DDBJ whole genome shotgun (WGS) entry which is preliminary data.</text>
</comment>
<keyword evidence="10" id="KW-1185">Reference proteome</keyword>
<dbReference type="AlphaFoldDB" id="A0A0P6WBC6"/>
<dbReference type="PANTHER" id="PTHR43386:SF25">
    <property type="entry name" value="PEPTIDE ABC TRANSPORTER PERMEASE PROTEIN"/>
    <property type="match status" value="1"/>
</dbReference>
<gene>
    <name evidence="9" type="ORF">ABB55_16215</name>
</gene>
<dbReference type="InterPro" id="IPR000515">
    <property type="entry name" value="MetI-like"/>
</dbReference>
<feature type="transmembrane region" description="Helical" evidence="7">
    <location>
        <begin position="105"/>
        <end position="133"/>
    </location>
</feature>
<keyword evidence="4 7" id="KW-0812">Transmembrane</keyword>
<evidence type="ECO:0000256" key="1">
    <source>
        <dbReference type="ARBA" id="ARBA00004651"/>
    </source>
</evidence>
<dbReference type="Gene3D" id="1.10.3720.10">
    <property type="entry name" value="MetI-like"/>
    <property type="match status" value="1"/>
</dbReference>